<proteinExistence type="predicted"/>
<accession>A0A8S2UT24</accession>
<gene>
    <name evidence="1" type="ORF">GIL414_LOCUS27867</name>
</gene>
<evidence type="ECO:0000313" key="1">
    <source>
        <dbReference type="EMBL" id="CAF4348376.1"/>
    </source>
</evidence>
<reference evidence="1" key="1">
    <citation type="submission" date="2021-02" db="EMBL/GenBank/DDBJ databases">
        <authorList>
            <person name="Nowell W R."/>
        </authorList>
    </citation>
    <scope>NUCLEOTIDE SEQUENCE</scope>
</reference>
<dbReference type="Proteomes" id="UP000681720">
    <property type="component" value="Unassembled WGS sequence"/>
</dbReference>
<organism evidence="1 2">
    <name type="scientific">Rotaria magnacalcarata</name>
    <dbReference type="NCBI Taxonomy" id="392030"/>
    <lineage>
        <taxon>Eukaryota</taxon>
        <taxon>Metazoa</taxon>
        <taxon>Spiralia</taxon>
        <taxon>Gnathifera</taxon>
        <taxon>Rotifera</taxon>
        <taxon>Eurotatoria</taxon>
        <taxon>Bdelloidea</taxon>
        <taxon>Philodinida</taxon>
        <taxon>Philodinidae</taxon>
        <taxon>Rotaria</taxon>
    </lineage>
</organism>
<feature type="non-terminal residue" evidence="1">
    <location>
        <position position="58"/>
    </location>
</feature>
<comment type="caution">
    <text evidence="1">The sequence shown here is derived from an EMBL/GenBank/DDBJ whole genome shotgun (WGS) entry which is preliminary data.</text>
</comment>
<name>A0A8S2UT24_9BILA</name>
<protein>
    <submittedName>
        <fullName evidence="1">Uncharacterized protein</fullName>
    </submittedName>
</protein>
<dbReference type="EMBL" id="CAJOBJ010045581">
    <property type="protein sequence ID" value="CAF4348376.1"/>
    <property type="molecule type" value="Genomic_DNA"/>
</dbReference>
<sequence length="58" mass="6372">MINSLLFGVTLCTDPSHPLCIAKFLDVISRFNHSRNSLITSVPEVTVVFDAIPSNKGR</sequence>
<dbReference type="AlphaFoldDB" id="A0A8S2UT24"/>
<evidence type="ECO:0000313" key="2">
    <source>
        <dbReference type="Proteomes" id="UP000681720"/>
    </source>
</evidence>